<dbReference type="AlphaFoldDB" id="A0A7H4PE87"/>
<dbReference type="EMBL" id="UGMS01000002">
    <property type="protein sequence ID" value="STW66214.1"/>
    <property type="molecule type" value="Genomic_DNA"/>
</dbReference>
<protein>
    <submittedName>
        <fullName evidence="1">Transcriptional regulator</fullName>
    </submittedName>
</protein>
<comment type="caution">
    <text evidence="1">The sequence shown here is derived from an EMBL/GenBank/DDBJ whole genome shotgun (WGS) entry which is preliminary data.</text>
</comment>
<sequence>MDSDINQAIDSFIKGPAVIGKVHFSTESRPASEKALSVDFPRLEIMLAGAASRSGD</sequence>
<name>A0A7H4PE87_9ENTR</name>
<organism evidence="1 2">
    <name type="scientific">Klebsiella michiganensis</name>
    <dbReference type="NCBI Taxonomy" id="1134687"/>
    <lineage>
        <taxon>Bacteria</taxon>
        <taxon>Pseudomonadati</taxon>
        <taxon>Pseudomonadota</taxon>
        <taxon>Gammaproteobacteria</taxon>
        <taxon>Enterobacterales</taxon>
        <taxon>Enterobacteriaceae</taxon>
        <taxon>Klebsiella/Raoultella group</taxon>
        <taxon>Klebsiella</taxon>
    </lineage>
</organism>
<reference evidence="1 2" key="1">
    <citation type="submission" date="2018-06" db="EMBL/GenBank/DDBJ databases">
        <authorList>
            <consortium name="Pathogen Informatics"/>
            <person name="Doyle S."/>
        </authorList>
    </citation>
    <scope>NUCLEOTIDE SEQUENCE [LARGE SCALE GENOMIC DNA]</scope>
    <source>
        <strain evidence="1 2">NCTC11685</strain>
    </source>
</reference>
<gene>
    <name evidence="1" type="ORF">NCTC11685_03957</name>
</gene>
<proteinExistence type="predicted"/>
<accession>A0A7H4PE87</accession>
<evidence type="ECO:0000313" key="2">
    <source>
        <dbReference type="Proteomes" id="UP000254863"/>
    </source>
</evidence>
<evidence type="ECO:0000313" key="1">
    <source>
        <dbReference type="EMBL" id="STW66214.1"/>
    </source>
</evidence>
<dbReference type="Proteomes" id="UP000254863">
    <property type="component" value="Unassembled WGS sequence"/>
</dbReference>